<keyword evidence="1" id="KW-0949">S-adenosyl-L-methionine</keyword>
<dbReference type="PANTHER" id="PTHR10738">
    <property type="entry name" value="PROTEIN ARGININE N-METHYLTRANSFERASE 5"/>
    <property type="match status" value="1"/>
</dbReference>
<feature type="domain" description="PRMT5 arginine-N-methyltransferase" evidence="3">
    <location>
        <begin position="135"/>
        <end position="174"/>
    </location>
</feature>
<comment type="caution">
    <text evidence="4">The sequence shown here is derived from an EMBL/GenBank/DDBJ whole genome shotgun (WGS) entry which is preliminary data.</text>
</comment>
<feature type="compositionally biased region" description="Basic residues" evidence="2">
    <location>
        <begin position="178"/>
        <end position="199"/>
    </location>
</feature>
<evidence type="ECO:0000313" key="4">
    <source>
        <dbReference type="EMBL" id="CAH0106443.1"/>
    </source>
</evidence>
<dbReference type="InterPro" id="IPR035075">
    <property type="entry name" value="PRMT5"/>
</dbReference>
<dbReference type="AlphaFoldDB" id="A0A8J2RR74"/>
<dbReference type="PANTHER" id="PTHR10738:SF0">
    <property type="entry name" value="PROTEIN ARGININE N-METHYLTRANSFERASE 5"/>
    <property type="match status" value="1"/>
</dbReference>
<dbReference type="Pfam" id="PF05185">
    <property type="entry name" value="PRMT5"/>
    <property type="match status" value="1"/>
</dbReference>
<protein>
    <recommendedName>
        <fullName evidence="3">PRMT5 arginine-N-methyltransferase domain-containing protein</fullName>
    </recommendedName>
</protein>
<dbReference type="EMBL" id="CAKKLH010000223">
    <property type="protein sequence ID" value="CAH0106443.1"/>
    <property type="molecule type" value="Genomic_DNA"/>
</dbReference>
<evidence type="ECO:0000256" key="1">
    <source>
        <dbReference type="ARBA" id="ARBA00022691"/>
    </source>
</evidence>
<dbReference type="OrthoDB" id="1368803at2759"/>
<evidence type="ECO:0000313" key="5">
    <source>
        <dbReference type="Proteomes" id="UP000789390"/>
    </source>
</evidence>
<gene>
    <name evidence="4" type="ORF">DGAL_LOCUS9598</name>
</gene>
<evidence type="ECO:0000259" key="3">
    <source>
        <dbReference type="Pfam" id="PF05185"/>
    </source>
</evidence>
<dbReference type="GO" id="GO:0005634">
    <property type="term" value="C:nucleus"/>
    <property type="evidence" value="ECO:0007669"/>
    <property type="project" value="TreeGrafter"/>
</dbReference>
<reference evidence="4" key="1">
    <citation type="submission" date="2021-11" db="EMBL/GenBank/DDBJ databases">
        <authorList>
            <person name="Schell T."/>
        </authorList>
    </citation>
    <scope>NUCLEOTIDE SEQUENCE</scope>
    <source>
        <strain evidence="4">M5</strain>
    </source>
</reference>
<sequence length="199" mass="23244">MDHSLSFRYQRKTSDLLICLMLRTLNVGWESPSNVLLFPPIYSRSRPTRKDFPFFPSPTKKPSVNFCVKRRKFSSLELSVINITSITSSTWMMEHMWQVGYESDPVMQFVQGYQDFLQPLMDNLESQTYEFHWKRKTPNRTLMVIGAGRGPLVRAALTGAEKAERHIRVYAVHDKSQRHSHSAVSSRRRVGRSTHHRFL</sequence>
<dbReference type="GO" id="GO:0006355">
    <property type="term" value="P:regulation of DNA-templated transcription"/>
    <property type="evidence" value="ECO:0007669"/>
    <property type="project" value="TreeGrafter"/>
</dbReference>
<dbReference type="GO" id="GO:0016274">
    <property type="term" value="F:protein-arginine N-methyltransferase activity"/>
    <property type="evidence" value="ECO:0007669"/>
    <property type="project" value="InterPro"/>
</dbReference>
<evidence type="ECO:0000256" key="2">
    <source>
        <dbReference type="SAM" id="MobiDB-lite"/>
    </source>
</evidence>
<dbReference type="GO" id="GO:0005829">
    <property type="term" value="C:cytosol"/>
    <property type="evidence" value="ECO:0007669"/>
    <property type="project" value="TreeGrafter"/>
</dbReference>
<accession>A0A8J2RR74</accession>
<organism evidence="4 5">
    <name type="scientific">Daphnia galeata</name>
    <dbReference type="NCBI Taxonomy" id="27404"/>
    <lineage>
        <taxon>Eukaryota</taxon>
        <taxon>Metazoa</taxon>
        <taxon>Ecdysozoa</taxon>
        <taxon>Arthropoda</taxon>
        <taxon>Crustacea</taxon>
        <taxon>Branchiopoda</taxon>
        <taxon>Diplostraca</taxon>
        <taxon>Cladocera</taxon>
        <taxon>Anomopoda</taxon>
        <taxon>Daphniidae</taxon>
        <taxon>Daphnia</taxon>
    </lineage>
</organism>
<dbReference type="Proteomes" id="UP000789390">
    <property type="component" value="Unassembled WGS sequence"/>
</dbReference>
<proteinExistence type="predicted"/>
<dbReference type="InterPro" id="IPR025799">
    <property type="entry name" value="Arg_MeTrfase"/>
</dbReference>
<dbReference type="Gene3D" id="3.40.50.150">
    <property type="entry name" value="Vaccinia Virus protein VP39"/>
    <property type="match status" value="1"/>
</dbReference>
<name>A0A8J2RR74_9CRUS</name>
<feature type="region of interest" description="Disordered" evidence="2">
    <location>
        <begin position="175"/>
        <end position="199"/>
    </location>
</feature>
<keyword evidence="5" id="KW-1185">Reference proteome</keyword>
<dbReference type="InterPro" id="IPR029063">
    <property type="entry name" value="SAM-dependent_MTases_sf"/>
</dbReference>